<dbReference type="PRINTS" id="PR00756">
    <property type="entry name" value="ALADIPTASE"/>
</dbReference>
<keyword evidence="3 17" id="KW-0031">Aminopeptidase</keyword>
<evidence type="ECO:0000313" key="21">
    <source>
        <dbReference type="EMBL" id="KAA0722882.1"/>
    </source>
</evidence>
<dbReference type="Proteomes" id="UP000324632">
    <property type="component" value="Chromosome 3"/>
</dbReference>
<evidence type="ECO:0000256" key="14">
    <source>
        <dbReference type="PIRSR" id="PIRSR634016-1"/>
    </source>
</evidence>
<evidence type="ECO:0000256" key="17">
    <source>
        <dbReference type="RuleBase" id="RU364040"/>
    </source>
</evidence>
<dbReference type="CDD" id="cd09601">
    <property type="entry name" value="M1_APN-Q_like"/>
    <property type="match status" value="1"/>
</dbReference>
<dbReference type="InterPro" id="IPR024571">
    <property type="entry name" value="ERAP1-like_C_dom"/>
</dbReference>
<sequence length="917" mass="104759">MAKGYYISKNMATAAMVLGAIALLTIIALSIVYNREKSKNAAKLMNVTTSMLAPTPTSNELWDKYRLPDTLAPQHYNVTLWPHLVMDANGMYVFTGNSSVMFTCLKKTDLILIHSNKLNLTLFNGRHAKLMGLDGVTAPAIKTTWFQTETHYLVIKLNGNLKPGKSYWLYTEFRGELADDLEGFYRSEYMEDGRKKIIAITQMQATYARKAFPCFDEPAMKAVFHITLIHDPETIALSNGQEIKKENLNIDGITVTRTTFEPTKKMSTYLVAFVVSDFTYINTKDKKGVLVRIWARKKAIEEGQGNYALSITQPILEFFEKYYNTSYPLSKSDQIALPDFKSGAMENWGLVTYRETALLYDAHMSANGNKQRIVTVVSHELAHMWFGNLVTLKWWNDLWLNEGFASYVEYLGADHAEPTWNIVRFKDQIILYDLQRAFAVDSLTTSHPLSRKEEEVNTPSEISEMFNTISYSKGAAVLRMLSEFLTEHVFAKGLSNYLKHFAFGSSVYSDLWDHLQKAADQTSGVKLPRTVHDIMNRWILQMGLPVVTIDTRNGNVSQKHFLLDSQAVVERKSEFKSNILYASQAIHEPMKVSKGEWVLANLHASGYFRVNYDLENWERLLSQLESNHQIIPVVNRAQLLDDAFNVARASIINITLALRTTKYLLHEREYIPWQAALRNLNYFFQLFDRSEVYGAMQAYVKKQVKPLFKHFGTLTSNWTMVPSGHTDQFTQIIALSLACGTGVEGCRDLTKSWFRRWMQNPHTNTIHPNLRSTVYCIAIAEGGAEEWDFGWKMLQNATVAAEAVKLRSALACTQVPWLLNRYLEYTLYPEKIRKQDATSTIGYIASNVIGQPLAWDFVRANWDYIFKLKRFQKDNAETGFGSGTQALQQAIEKTTAKIKWLAENKEPVLRWFISESS</sequence>
<dbReference type="Pfam" id="PF01433">
    <property type="entry name" value="Peptidase_M1"/>
    <property type="match status" value="1"/>
</dbReference>
<dbReference type="EC" id="3.4.11.-" evidence="17"/>
<evidence type="ECO:0000256" key="16">
    <source>
        <dbReference type="PIRSR" id="PIRSR634016-4"/>
    </source>
</evidence>
<keyword evidence="6 15" id="KW-0479">Metal-binding</keyword>
<keyword evidence="7 17" id="KW-0378">Hydrolase</keyword>
<dbReference type="FunFam" id="1.25.50.20:FF:000012">
    <property type="entry name" value="Aminopeptidase N"/>
    <property type="match status" value="1"/>
</dbReference>
<dbReference type="SUPFAM" id="SSF55486">
    <property type="entry name" value="Metalloproteases ('zincins'), catalytic domain"/>
    <property type="match status" value="1"/>
</dbReference>
<dbReference type="Pfam" id="PF11838">
    <property type="entry name" value="ERAP1_C"/>
    <property type="match status" value="1"/>
</dbReference>
<feature type="binding site" evidence="15">
    <location>
        <position position="379"/>
    </location>
    <ligand>
        <name>Zn(2+)</name>
        <dbReference type="ChEBI" id="CHEBI:29105"/>
        <note>catalytic</note>
    </ligand>
</feature>
<keyword evidence="4 17" id="KW-0645">Protease</keyword>
<evidence type="ECO:0000256" key="11">
    <source>
        <dbReference type="ARBA" id="ARBA00023049"/>
    </source>
</evidence>
<evidence type="ECO:0000256" key="12">
    <source>
        <dbReference type="ARBA" id="ARBA00023136"/>
    </source>
</evidence>
<feature type="domain" description="Aminopeptidase N-like N-terminal" evidence="20">
    <location>
        <begin position="73"/>
        <end position="270"/>
    </location>
</feature>
<evidence type="ECO:0000256" key="9">
    <source>
        <dbReference type="ARBA" id="ARBA00022968"/>
    </source>
</evidence>
<dbReference type="InterPro" id="IPR045357">
    <property type="entry name" value="Aminopeptidase_N-like_N"/>
</dbReference>
<dbReference type="InterPro" id="IPR027268">
    <property type="entry name" value="Peptidase_M4/M1_CTD_sf"/>
</dbReference>
<evidence type="ECO:0000256" key="15">
    <source>
        <dbReference type="PIRSR" id="PIRSR634016-3"/>
    </source>
</evidence>
<feature type="transmembrane region" description="Helical" evidence="17">
    <location>
        <begin position="12"/>
        <end position="33"/>
    </location>
</feature>
<dbReference type="InterPro" id="IPR014782">
    <property type="entry name" value="Peptidase_M1_dom"/>
</dbReference>
<keyword evidence="13" id="KW-0325">Glycoprotein</keyword>
<dbReference type="EMBL" id="SOYY01000003">
    <property type="protein sequence ID" value="KAA0722882.1"/>
    <property type="molecule type" value="Genomic_DNA"/>
</dbReference>
<dbReference type="AlphaFoldDB" id="A0A5A9PMR8"/>
<keyword evidence="8 15" id="KW-0862">Zinc</keyword>
<dbReference type="Pfam" id="PF17900">
    <property type="entry name" value="Peptidase_M1_N"/>
    <property type="match status" value="1"/>
</dbReference>
<evidence type="ECO:0000256" key="8">
    <source>
        <dbReference type="ARBA" id="ARBA00022833"/>
    </source>
</evidence>
<evidence type="ECO:0000256" key="7">
    <source>
        <dbReference type="ARBA" id="ARBA00022801"/>
    </source>
</evidence>
<comment type="cofactor">
    <cofactor evidence="15 17">
        <name>Zn(2+)</name>
        <dbReference type="ChEBI" id="CHEBI:29105"/>
    </cofactor>
    <text evidence="15 17">Binds 1 zinc ion per subunit.</text>
</comment>
<dbReference type="InterPro" id="IPR034016">
    <property type="entry name" value="M1_APN-typ"/>
</dbReference>
<dbReference type="SUPFAM" id="SSF63737">
    <property type="entry name" value="Leukotriene A4 hydrolase N-terminal domain"/>
    <property type="match status" value="1"/>
</dbReference>
<evidence type="ECO:0000256" key="3">
    <source>
        <dbReference type="ARBA" id="ARBA00022438"/>
    </source>
</evidence>
<evidence type="ECO:0000259" key="20">
    <source>
        <dbReference type="Pfam" id="PF17900"/>
    </source>
</evidence>
<dbReference type="PANTHER" id="PTHR11533">
    <property type="entry name" value="PROTEASE M1 ZINC METALLOPROTEASE"/>
    <property type="match status" value="1"/>
</dbReference>
<dbReference type="GO" id="GO:0042277">
    <property type="term" value="F:peptide binding"/>
    <property type="evidence" value="ECO:0007669"/>
    <property type="project" value="TreeGrafter"/>
</dbReference>
<feature type="domain" description="ERAP1-like C-terminal" evidence="19">
    <location>
        <begin position="597"/>
        <end position="872"/>
    </location>
</feature>
<dbReference type="Gene3D" id="1.25.50.20">
    <property type="match status" value="1"/>
</dbReference>
<feature type="domain" description="Peptidase M1 membrane alanine aminopeptidase" evidence="18">
    <location>
        <begin position="307"/>
        <end position="538"/>
    </location>
</feature>
<dbReference type="GO" id="GO:0008270">
    <property type="term" value="F:zinc ion binding"/>
    <property type="evidence" value="ECO:0007669"/>
    <property type="project" value="UniProtKB-UniRule"/>
</dbReference>
<dbReference type="GO" id="GO:0070006">
    <property type="term" value="F:metalloaminopeptidase activity"/>
    <property type="evidence" value="ECO:0007669"/>
    <property type="project" value="TreeGrafter"/>
</dbReference>
<gene>
    <name evidence="21" type="ORF">E1301_Tti013691</name>
</gene>
<keyword evidence="9" id="KW-0735">Signal-anchor</keyword>
<accession>A0A5A9PMR8</accession>
<evidence type="ECO:0000313" key="22">
    <source>
        <dbReference type="Proteomes" id="UP000324632"/>
    </source>
</evidence>
<dbReference type="Gene3D" id="2.60.40.1730">
    <property type="entry name" value="tricorn interacting facor f3 domain"/>
    <property type="match status" value="1"/>
</dbReference>
<evidence type="ECO:0000256" key="10">
    <source>
        <dbReference type="ARBA" id="ARBA00022989"/>
    </source>
</evidence>
<dbReference type="PANTHER" id="PTHR11533:SF300">
    <property type="entry name" value="AMINOPEPTIDASE"/>
    <property type="match status" value="1"/>
</dbReference>
<proteinExistence type="inferred from homology"/>
<keyword evidence="10 17" id="KW-1133">Transmembrane helix</keyword>
<keyword evidence="5 17" id="KW-0812">Transmembrane</keyword>
<dbReference type="FunFam" id="2.60.40.1730:FF:000001">
    <property type="entry name" value="Leucyl-cystinyl aminopeptidase"/>
    <property type="match status" value="1"/>
</dbReference>
<evidence type="ECO:0000259" key="19">
    <source>
        <dbReference type="Pfam" id="PF11838"/>
    </source>
</evidence>
<keyword evidence="22" id="KW-1185">Reference proteome</keyword>
<dbReference type="InterPro" id="IPR042097">
    <property type="entry name" value="Aminopeptidase_N-like_N_sf"/>
</dbReference>
<dbReference type="InterPro" id="IPR001930">
    <property type="entry name" value="Peptidase_M1"/>
</dbReference>
<evidence type="ECO:0000256" key="1">
    <source>
        <dbReference type="ARBA" id="ARBA00004606"/>
    </source>
</evidence>
<feature type="active site" description="Proton acceptor" evidence="14">
    <location>
        <position position="380"/>
    </location>
</feature>
<name>A0A5A9PMR8_9TELE</name>
<evidence type="ECO:0000256" key="2">
    <source>
        <dbReference type="ARBA" id="ARBA00010136"/>
    </source>
</evidence>
<comment type="caution">
    <text evidence="21">The sequence shown here is derived from an EMBL/GenBank/DDBJ whole genome shotgun (WGS) entry which is preliminary data.</text>
</comment>
<feature type="site" description="Transition state stabilizer" evidence="16">
    <location>
        <position position="471"/>
    </location>
</feature>
<feature type="binding site" evidence="15">
    <location>
        <position position="402"/>
    </location>
    <ligand>
        <name>Zn(2+)</name>
        <dbReference type="ChEBI" id="CHEBI:29105"/>
        <note>catalytic</note>
    </ligand>
</feature>
<dbReference type="GO" id="GO:0005615">
    <property type="term" value="C:extracellular space"/>
    <property type="evidence" value="ECO:0007669"/>
    <property type="project" value="TreeGrafter"/>
</dbReference>
<reference evidence="21 22" key="1">
    <citation type="journal article" date="2019" name="Mol. Ecol. Resour.">
        <title>Chromosome-level genome assembly of Triplophysa tibetana, a fish adapted to the harsh high-altitude environment of the Tibetan Plateau.</title>
        <authorList>
            <person name="Yang X."/>
            <person name="Liu H."/>
            <person name="Ma Z."/>
            <person name="Zou Y."/>
            <person name="Zou M."/>
            <person name="Mao Y."/>
            <person name="Li X."/>
            <person name="Wang H."/>
            <person name="Chen T."/>
            <person name="Wang W."/>
            <person name="Yang R."/>
        </authorList>
    </citation>
    <scope>NUCLEOTIDE SEQUENCE [LARGE SCALE GENOMIC DNA]</scope>
    <source>
        <strain evidence="21">TTIB1903HZAU</strain>
        <tissue evidence="21">Muscle</tissue>
    </source>
</reference>
<protein>
    <recommendedName>
        <fullName evidence="17">Aminopeptidase</fullName>
        <ecNumber evidence="17">3.4.11.-</ecNumber>
    </recommendedName>
</protein>
<evidence type="ECO:0000256" key="6">
    <source>
        <dbReference type="ARBA" id="ARBA00022723"/>
    </source>
</evidence>
<evidence type="ECO:0000259" key="18">
    <source>
        <dbReference type="Pfam" id="PF01433"/>
    </source>
</evidence>
<dbReference type="GO" id="GO:0043171">
    <property type="term" value="P:peptide catabolic process"/>
    <property type="evidence" value="ECO:0007669"/>
    <property type="project" value="TreeGrafter"/>
</dbReference>
<dbReference type="Gene3D" id="2.60.40.1910">
    <property type="match status" value="1"/>
</dbReference>
<dbReference type="GO" id="GO:0005886">
    <property type="term" value="C:plasma membrane"/>
    <property type="evidence" value="ECO:0007669"/>
    <property type="project" value="TreeGrafter"/>
</dbReference>
<evidence type="ECO:0000256" key="5">
    <source>
        <dbReference type="ARBA" id="ARBA00022692"/>
    </source>
</evidence>
<keyword evidence="12 17" id="KW-0472">Membrane</keyword>
<dbReference type="GO" id="GO:0006508">
    <property type="term" value="P:proteolysis"/>
    <property type="evidence" value="ECO:0007669"/>
    <property type="project" value="UniProtKB-KW"/>
</dbReference>
<dbReference type="GO" id="GO:0005737">
    <property type="term" value="C:cytoplasm"/>
    <property type="evidence" value="ECO:0007669"/>
    <property type="project" value="TreeGrafter"/>
</dbReference>
<dbReference type="InterPro" id="IPR050344">
    <property type="entry name" value="Peptidase_M1_aminopeptidases"/>
</dbReference>
<dbReference type="Gene3D" id="1.10.390.10">
    <property type="entry name" value="Neutral Protease Domain 2"/>
    <property type="match status" value="1"/>
</dbReference>
<feature type="binding site" evidence="15">
    <location>
        <position position="383"/>
    </location>
    <ligand>
        <name>Zn(2+)</name>
        <dbReference type="ChEBI" id="CHEBI:29105"/>
        <note>catalytic</note>
    </ligand>
</feature>
<keyword evidence="11 17" id="KW-0482">Metalloprotease</keyword>
<comment type="similarity">
    <text evidence="2 17">Belongs to the peptidase M1 family.</text>
</comment>
<organism evidence="21 22">
    <name type="scientific">Triplophysa tibetana</name>
    <dbReference type="NCBI Taxonomy" id="1572043"/>
    <lineage>
        <taxon>Eukaryota</taxon>
        <taxon>Metazoa</taxon>
        <taxon>Chordata</taxon>
        <taxon>Craniata</taxon>
        <taxon>Vertebrata</taxon>
        <taxon>Euteleostomi</taxon>
        <taxon>Actinopterygii</taxon>
        <taxon>Neopterygii</taxon>
        <taxon>Teleostei</taxon>
        <taxon>Ostariophysi</taxon>
        <taxon>Cypriniformes</taxon>
        <taxon>Nemacheilidae</taxon>
        <taxon>Triplophysa</taxon>
    </lineage>
</organism>
<evidence type="ECO:0000256" key="4">
    <source>
        <dbReference type="ARBA" id="ARBA00022670"/>
    </source>
</evidence>
<comment type="subcellular location">
    <subcellularLocation>
        <location evidence="1">Membrane</location>
        <topology evidence="1">Single-pass type II membrane protein</topology>
    </subcellularLocation>
</comment>
<dbReference type="FunFam" id="1.10.390.10:FF:000016">
    <property type="entry name" value="Glutamyl aminopeptidase"/>
    <property type="match status" value="1"/>
</dbReference>
<evidence type="ECO:0000256" key="13">
    <source>
        <dbReference type="ARBA" id="ARBA00023180"/>
    </source>
</evidence>